<dbReference type="InterPro" id="IPR052345">
    <property type="entry name" value="Rad_response_metalloprotease"/>
</dbReference>
<evidence type="ECO:0000259" key="1">
    <source>
        <dbReference type="Pfam" id="PF06114"/>
    </source>
</evidence>
<protein>
    <submittedName>
        <fullName evidence="2">ImmA/IrrE family metallo-endopeptidase</fullName>
    </submittedName>
</protein>
<dbReference type="RefSeq" id="WP_182667539.1">
    <property type="nucleotide sequence ID" value="NZ_VKHS01001424.1"/>
</dbReference>
<keyword evidence="3" id="KW-1185">Reference proteome</keyword>
<dbReference type="AlphaFoldDB" id="A0A7W3T8Q5"/>
<evidence type="ECO:0000313" key="3">
    <source>
        <dbReference type="Proteomes" id="UP000530234"/>
    </source>
</evidence>
<name>A0A7W3T8Q5_9ACTN</name>
<dbReference type="Gene3D" id="1.10.10.2910">
    <property type="match status" value="1"/>
</dbReference>
<dbReference type="PANTHER" id="PTHR43236">
    <property type="entry name" value="ANTITOXIN HIGA1"/>
    <property type="match status" value="1"/>
</dbReference>
<dbReference type="PANTHER" id="PTHR43236:SF1">
    <property type="entry name" value="BLL7220 PROTEIN"/>
    <property type="match status" value="1"/>
</dbReference>
<sequence length="231" mass="25842">TYPHLDPEQAADQTRALWGLGQEPAPNMIHLLEARGVRVFSLPPDCQDADAFSAIRRGTPYVFLSTRKTAERGRFDAAHELGHLVLHCEHASPRPQAAEPEANAFASAFLMPRAGLLAQQLHNAGIDRILQAKRRWGDSAMALTYRMHNLGLLTEWRYRQTARQLAEMGYRTSEPDSRMPRESSQLLAKVFQALRARHISTTDLANAVNIPPQDLNEYVFGLVPTPIHGGY</sequence>
<comment type="caution">
    <text evidence="2">The sequence shown here is derived from an EMBL/GenBank/DDBJ whole genome shotgun (WGS) entry which is preliminary data.</text>
</comment>
<dbReference type="Pfam" id="PF06114">
    <property type="entry name" value="Peptidase_M78"/>
    <property type="match status" value="1"/>
</dbReference>
<proteinExistence type="predicted"/>
<dbReference type="Proteomes" id="UP000530234">
    <property type="component" value="Unassembled WGS sequence"/>
</dbReference>
<organism evidence="2 3">
    <name type="scientific">Streptomyces calidiresistens</name>
    <dbReference type="NCBI Taxonomy" id="1485586"/>
    <lineage>
        <taxon>Bacteria</taxon>
        <taxon>Bacillati</taxon>
        <taxon>Actinomycetota</taxon>
        <taxon>Actinomycetes</taxon>
        <taxon>Kitasatosporales</taxon>
        <taxon>Streptomycetaceae</taxon>
        <taxon>Streptomyces</taxon>
    </lineage>
</organism>
<reference evidence="3" key="1">
    <citation type="submission" date="2019-10" db="EMBL/GenBank/DDBJ databases">
        <title>Streptomyces sp. nov., a novel actinobacterium isolated from alkaline environment.</title>
        <authorList>
            <person name="Golinska P."/>
        </authorList>
    </citation>
    <scope>NUCLEOTIDE SEQUENCE [LARGE SCALE GENOMIC DNA]</scope>
    <source>
        <strain evidence="3">DSM 42108</strain>
    </source>
</reference>
<dbReference type="InterPro" id="IPR010359">
    <property type="entry name" value="IrrE_HExxH"/>
</dbReference>
<gene>
    <name evidence="2" type="ORF">FOE67_27005</name>
</gene>
<accession>A0A7W3T8Q5</accession>
<dbReference type="EMBL" id="VKHS01001424">
    <property type="protein sequence ID" value="MBB0233042.1"/>
    <property type="molecule type" value="Genomic_DNA"/>
</dbReference>
<feature type="non-terminal residue" evidence="2">
    <location>
        <position position="1"/>
    </location>
</feature>
<feature type="non-terminal residue" evidence="2">
    <location>
        <position position="231"/>
    </location>
</feature>
<feature type="domain" description="IrrE N-terminal-like" evidence="1">
    <location>
        <begin position="33"/>
        <end position="147"/>
    </location>
</feature>
<evidence type="ECO:0000313" key="2">
    <source>
        <dbReference type="EMBL" id="MBB0233042.1"/>
    </source>
</evidence>